<dbReference type="PATRIC" id="fig|1121338.3.peg.1315"/>
<feature type="binding site" evidence="1">
    <location>
        <position position="187"/>
    </location>
    <ligand>
        <name>Zn(2+)</name>
        <dbReference type="ChEBI" id="CHEBI:29105"/>
    </ligand>
</feature>
<dbReference type="Pfam" id="PF16254">
    <property type="entry name" value="DUF4910"/>
    <property type="match status" value="1"/>
</dbReference>
<keyword evidence="1" id="KW-0479">Metal-binding</keyword>
<organism evidence="5 6">
    <name type="scientific">Clostridium tepidiprofundi DSM 19306</name>
    <dbReference type="NCBI Taxonomy" id="1121338"/>
    <lineage>
        <taxon>Bacteria</taxon>
        <taxon>Bacillati</taxon>
        <taxon>Bacillota</taxon>
        <taxon>Clostridia</taxon>
        <taxon>Eubacteriales</taxon>
        <taxon>Clostridiaceae</taxon>
        <taxon>Clostridium</taxon>
    </lineage>
</organism>
<accession>A0A151B4G8</accession>
<dbReference type="PIRSF" id="PIRSF015244">
    <property type="entry name" value="UCP015244"/>
    <property type="match status" value="1"/>
</dbReference>
<evidence type="ECO:0000313" key="6">
    <source>
        <dbReference type="Proteomes" id="UP000075531"/>
    </source>
</evidence>
<name>A0A151B4G8_9CLOT</name>
<dbReference type="InterPro" id="IPR032622">
    <property type="entry name" value="UCP01524_HTH"/>
</dbReference>
<dbReference type="GO" id="GO:0046872">
    <property type="term" value="F:metal ion binding"/>
    <property type="evidence" value="ECO:0007669"/>
    <property type="project" value="UniProtKB-KW"/>
</dbReference>
<dbReference type="InterPro" id="IPR032589">
    <property type="entry name" value="DUF4910"/>
</dbReference>
<feature type="domain" description="DUF4910" evidence="4">
    <location>
        <begin position="17"/>
        <end position="355"/>
    </location>
</feature>
<keyword evidence="1" id="KW-0862">Zinc</keyword>
<comment type="caution">
    <text evidence="5">The sequence shown here is derived from an EMBL/GenBank/DDBJ whole genome shotgun (WGS) entry which is preliminary data.</text>
</comment>
<dbReference type="AlphaFoldDB" id="A0A151B4G8"/>
<sequence>MDKDILEINEISGSKMYDLMKELYPICRSITGDGVRQTLKIISKHIQLSIHEVPTGTKVFDWTVPKEWNIRDAYVKNSKGDKVIDFKKSNLHVLNYSIPVNKKLTLEELREHLYTLPEYPDWIPYLTSYYNENWGFCLSQKDYDKLKDDMYEVVIDSSLEEGSLTYGEYYIKGETEEEVLFTCYVCHPSMCNDNLSGIVVLTYIAQIISKLKLKKSYRFLFIPETIGSITWLSRNEKNVSNIKYGLVVTCCGDNNPVLYKKSRMGNTEIDNIVQKVLLDSKQNYTIKEFVPWGSDERQFCSPGFNLPVGCLTRGLFSGNFEKYHTSADNFELVKPEYLKDTLEKCIEIIYVIENNATYINLNPKCEPQLGKRGLYRAIGSQKKLLTSHAAMFWILNKSDGNNSLLDIANHSGLSFREIKNTADLLVKEKLLKEI</sequence>
<dbReference type="InterPro" id="IPR032610">
    <property type="entry name" value="DUF2172"/>
</dbReference>
<evidence type="ECO:0000259" key="2">
    <source>
        <dbReference type="Pfam" id="PF09940"/>
    </source>
</evidence>
<keyword evidence="6" id="KW-1185">Reference proteome</keyword>
<dbReference type="STRING" id="1121338.CLTEP_12790"/>
<evidence type="ECO:0000259" key="4">
    <source>
        <dbReference type="Pfam" id="PF16254"/>
    </source>
</evidence>
<dbReference type="Gene3D" id="3.50.30.90">
    <property type="match status" value="1"/>
</dbReference>
<dbReference type="Gene3D" id="1.10.10.10">
    <property type="entry name" value="Winged helix-like DNA-binding domain superfamily/Winged helix DNA-binding domain"/>
    <property type="match status" value="1"/>
</dbReference>
<dbReference type="Pfam" id="PF16221">
    <property type="entry name" value="HTH_47"/>
    <property type="match status" value="1"/>
</dbReference>
<reference evidence="5 6" key="1">
    <citation type="submission" date="2016-02" db="EMBL/GenBank/DDBJ databases">
        <title>Genome sequence of Clostridium tepidiprofundi DSM 19306.</title>
        <authorList>
            <person name="Poehlein A."/>
            <person name="Daniel R."/>
        </authorList>
    </citation>
    <scope>NUCLEOTIDE SEQUENCE [LARGE SCALE GENOMIC DNA]</scope>
    <source>
        <strain evidence="5 6">DSM 19306</strain>
    </source>
</reference>
<evidence type="ECO:0000313" key="5">
    <source>
        <dbReference type="EMBL" id="KYH34814.1"/>
    </source>
</evidence>
<evidence type="ECO:0008006" key="7">
    <source>
        <dbReference type="Google" id="ProtNLM"/>
    </source>
</evidence>
<evidence type="ECO:0000256" key="1">
    <source>
        <dbReference type="PIRSR" id="PIRSR015244-50"/>
    </source>
</evidence>
<comment type="cofactor">
    <cofactor evidence="1">
        <name>Zn(2+)</name>
        <dbReference type="ChEBI" id="CHEBI:29105"/>
    </cofactor>
    <text evidence="1">Binds 1 zinc ion per subunit.</text>
</comment>
<protein>
    <recommendedName>
        <fullName evidence="7">Polysaccharide biosynthesis protein with aminopeptidase-like domain protein</fullName>
    </recommendedName>
</protein>
<dbReference type="SUPFAM" id="SSF53187">
    <property type="entry name" value="Zn-dependent exopeptidases"/>
    <property type="match status" value="1"/>
</dbReference>
<dbReference type="Gene3D" id="3.40.630.10">
    <property type="entry name" value="Zn peptidases"/>
    <property type="match status" value="1"/>
</dbReference>
<dbReference type="EMBL" id="LTBA01000010">
    <property type="protein sequence ID" value="KYH34814.1"/>
    <property type="molecule type" value="Genomic_DNA"/>
</dbReference>
<dbReference type="InterPro" id="IPR036388">
    <property type="entry name" value="WH-like_DNA-bd_sf"/>
</dbReference>
<dbReference type="Pfam" id="PF09940">
    <property type="entry name" value="DUF2172"/>
    <property type="match status" value="1"/>
</dbReference>
<dbReference type="InterPro" id="IPR012353">
    <property type="entry name" value="UCP015244"/>
</dbReference>
<dbReference type="OrthoDB" id="9765654at2"/>
<dbReference type="RefSeq" id="WP_066824199.1">
    <property type="nucleotide sequence ID" value="NZ_LTBA01000010.1"/>
</dbReference>
<feature type="binding site" evidence="1">
    <location>
        <position position="193"/>
    </location>
    <ligand>
        <name>Zn(2+)</name>
        <dbReference type="ChEBI" id="CHEBI:29105"/>
    </ligand>
</feature>
<gene>
    <name evidence="5" type="ORF">CLTEP_12790</name>
</gene>
<feature type="domain" description="UCP01524 winged helix-turn-helix" evidence="3">
    <location>
        <begin position="357"/>
        <end position="432"/>
    </location>
</feature>
<feature type="domain" description="DUF2172" evidence="2">
    <location>
        <begin position="67"/>
        <end position="158"/>
    </location>
</feature>
<feature type="binding site" evidence="1">
    <location>
        <position position="324"/>
    </location>
    <ligand>
        <name>Zn(2+)</name>
        <dbReference type="ChEBI" id="CHEBI:29105"/>
    </ligand>
</feature>
<evidence type="ECO:0000259" key="3">
    <source>
        <dbReference type="Pfam" id="PF16221"/>
    </source>
</evidence>
<proteinExistence type="predicted"/>
<dbReference type="Proteomes" id="UP000075531">
    <property type="component" value="Unassembled WGS sequence"/>
</dbReference>